<evidence type="ECO:0000313" key="2">
    <source>
        <dbReference type="Proteomes" id="UP000800200"/>
    </source>
</evidence>
<dbReference type="PANTHER" id="PTHR38705">
    <property type="entry name" value="PROTEIN RDS1"/>
    <property type="match status" value="1"/>
</dbReference>
<proteinExistence type="predicted"/>
<name>A0A6A6E649_9PEZI</name>
<dbReference type="PANTHER" id="PTHR38705:SF1">
    <property type="entry name" value="PROTEIN RDS1"/>
    <property type="match status" value="1"/>
</dbReference>
<evidence type="ECO:0000313" key="1">
    <source>
        <dbReference type="EMBL" id="KAF2186049.1"/>
    </source>
</evidence>
<accession>A0A6A6E649</accession>
<protein>
    <recommendedName>
        <fullName evidence="3">Ferritin-like domain-containing protein</fullName>
    </recommendedName>
</protein>
<sequence>MAARVAIAPSEHPILNDDDCKKFHKVLHPIYTSHIWEPDGRREPMSCQRFLPDRCSWTHNLADSSIIRVYDGLPSRRYTPNKNVLVDAALLCPETIITAGGELPNTTLPAAISGSGIQEIQLAQFLENLEVSFFTVNSANIKKWDRGGYSNDSIEIVSKIAAQEEVHLQNLATLLNAYQAPLIPPCNYSFPVTSTKKFFQLAHLIGSEGIGAIIGLSERLATTDPMLARLVSSILTFESRHDAFIRHVQGDVPKPGPFDTGINNTWAYNIALSFIAPGSCPVEVPVPVLPRLTMAQQPSASYTNGTDSAMLHEFTWDPTQIPFIVKKGI</sequence>
<organism evidence="1 2">
    <name type="scientific">Zopfia rhizophila CBS 207.26</name>
    <dbReference type="NCBI Taxonomy" id="1314779"/>
    <lineage>
        <taxon>Eukaryota</taxon>
        <taxon>Fungi</taxon>
        <taxon>Dikarya</taxon>
        <taxon>Ascomycota</taxon>
        <taxon>Pezizomycotina</taxon>
        <taxon>Dothideomycetes</taxon>
        <taxon>Dothideomycetes incertae sedis</taxon>
        <taxon>Zopfiaceae</taxon>
        <taxon>Zopfia</taxon>
    </lineage>
</organism>
<dbReference type="EMBL" id="ML994631">
    <property type="protein sequence ID" value="KAF2186049.1"/>
    <property type="molecule type" value="Genomic_DNA"/>
</dbReference>
<gene>
    <name evidence="1" type="ORF">K469DRAFT_687464</name>
</gene>
<dbReference type="OrthoDB" id="1001765at2759"/>
<reference evidence="1" key="1">
    <citation type="journal article" date="2020" name="Stud. Mycol.">
        <title>101 Dothideomycetes genomes: a test case for predicting lifestyles and emergence of pathogens.</title>
        <authorList>
            <person name="Haridas S."/>
            <person name="Albert R."/>
            <person name="Binder M."/>
            <person name="Bloem J."/>
            <person name="Labutti K."/>
            <person name="Salamov A."/>
            <person name="Andreopoulos B."/>
            <person name="Baker S."/>
            <person name="Barry K."/>
            <person name="Bills G."/>
            <person name="Bluhm B."/>
            <person name="Cannon C."/>
            <person name="Castanera R."/>
            <person name="Culley D."/>
            <person name="Daum C."/>
            <person name="Ezra D."/>
            <person name="Gonzalez J."/>
            <person name="Henrissat B."/>
            <person name="Kuo A."/>
            <person name="Liang C."/>
            <person name="Lipzen A."/>
            <person name="Lutzoni F."/>
            <person name="Magnuson J."/>
            <person name="Mondo S."/>
            <person name="Nolan M."/>
            <person name="Ohm R."/>
            <person name="Pangilinan J."/>
            <person name="Park H.-J."/>
            <person name="Ramirez L."/>
            <person name="Alfaro M."/>
            <person name="Sun H."/>
            <person name="Tritt A."/>
            <person name="Yoshinaga Y."/>
            <person name="Zwiers L.-H."/>
            <person name="Turgeon B."/>
            <person name="Goodwin S."/>
            <person name="Spatafora J."/>
            <person name="Crous P."/>
            <person name="Grigoriev I."/>
        </authorList>
    </citation>
    <scope>NUCLEOTIDE SEQUENCE</scope>
    <source>
        <strain evidence="1">CBS 207.26</strain>
    </source>
</reference>
<dbReference type="InterPro" id="IPR039254">
    <property type="entry name" value="Rds1"/>
</dbReference>
<keyword evidence="2" id="KW-1185">Reference proteome</keyword>
<evidence type="ECO:0008006" key="3">
    <source>
        <dbReference type="Google" id="ProtNLM"/>
    </source>
</evidence>
<dbReference type="Proteomes" id="UP000800200">
    <property type="component" value="Unassembled WGS sequence"/>
</dbReference>
<dbReference type="Pfam" id="PF13668">
    <property type="entry name" value="Ferritin_2"/>
    <property type="match status" value="1"/>
</dbReference>
<dbReference type="AlphaFoldDB" id="A0A6A6E649"/>